<dbReference type="RefSeq" id="XP_006818653.1">
    <property type="nucleotide sequence ID" value="XM_006818590.1"/>
</dbReference>
<dbReference type="Gene3D" id="1.20.1250.20">
    <property type="entry name" value="MFS general substrate transporter like domains"/>
    <property type="match status" value="1"/>
</dbReference>
<dbReference type="Proteomes" id="UP000694865">
    <property type="component" value="Unplaced"/>
</dbReference>
<proteinExistence type="predicted"/>
<keyword evidence="1" id="KW-1133">Transmembrane helix</keyword>
<evidence type="ECO:0000256" key="1">
    <source>
        <dbReference type="SAM" id="Phobius"/>
    </source>
</evidence>
<organism evidence="2 3">
    <name type="scientific">Saccoglossus kowalevskii</name>
    <name type="common">Acorn worm</name>
    <dbReference type="NCBI Taxonomy" id="10224"/>
    <lineage>
        <taxon>Eukaryota</taxon>
        <taxon>Metazoa</taxon>
        <taxon>Hemichordata</taxon>
        <taxon>Enteropneusta</taxon>
        <taxon>Harrimaniidae</taxon>
        <taxon>Saccoglossus</taxon>
    </lineage>
</organism>
<feature type="transmembrane region" description="Helical" evidence="1">
    <location>
        <begin position="86"/>
        <end position="107"/>
    </location>
</feature>
<evidence type="ECO:0000313" key="3">
    <source>
        <dbReference type="RefSeq" id="XP_006818653.1"/>
    </source>
</evidence>
<dbReference type="SUPFAM" id="SSF103473">
    <property type="entry name" value="MFS general substrate transporter"/>
    <property type="match status" value="1"/>
</dbReference>
<keyword evidence="1" id="KW-0812">Transmembrane</keyword>
<protein>
    <submittedName>
        <fullName evidence="3">Monocarboxylate transporter 10-like</fullName>
    </submittedName>
</protein>
<feature type="transmembrane region" description="Helical" evidence="1">
    <location>
        <begin position="20"/>
        <end position="45"/>
    </location>
</feature>
<sequence>MAMCGIMSVISIYIESLTGQLISIFVIGVGVGGYVVLISFVVCCFMGIDKIGPGSSITYQVHGIFGLIAAPISGLMRDTYGSYEEVFWLAGVAYAIGAAAAFLLPLAKSRDVKRRKDGRAFDNSMLITEDYLDRLLVTEYLTTL</sequence>
<dbReference type="InterPro" id="IPR036259">
    <property type="entry name" value="MFS_trans_sf"/>
</dbReference>
<name>A0ABM0MF62_SACKO</name>
<keyword evidence="2" id="KW-1185">Reference proteome</keyword>
<gene>
    <name evidence="3" type="primary">LOC102805161</name>
</gene>
<keyword evidence="1" id="KW-0472">Membrane</keyword>
<dbReference type="GeneID" id="102805161"/>
<evidence type="ECO:0000313" key="2">
    <source>
        <dbReference type="Proteomes" id="UP000694865"/>
    </source>
</evidence>
<accession>A0ABM0MF62</accession>
<reference evidence="3" key="1">
    <citation type="submission" date="2025-08" db="UniProtKB">
        <authorList>
            <consortium name="RefSeq"/>
        </authorList>
    </citation>
    <scope>IDENTIFICATION</scope>
    <source>
        <tissue evidence="3">Testes</tissue>
    </source>
</reference>